<evidence type="ECO:0000313" key="2">
    <source>
        <dbReference type="Proteomes" id="UP000604046"/>
    </source>
</evidence>
<name>A0A812HUT8_9DINO</name>
<dbReference type="Proteomes" id="UP000604046">
    <property type="component" value="Unassembled WGS sequence"/>
</dbReference>
<keyword evidence="2" id="KW-1185">Reference proteome</keyword>
<organism evidence="1 2">
    <name type="scientific">Symbiodinium natans</name>
    <dbReference type="NCBI Taxonomy" id="878477"/>
    <lineage>
        <taxon>Eukaryota</taxon>
        <taxon>Sar</taxon>
        <taxon>Alveolata</taxon>
        <taxon>Dinophyceae</taxon>
        <taxon>Suessiales</taxon>
        <taxon>Symbiodiniaceae</taxon>
        <taxon>Symbiodinium</taxon>
    </lineage>
</organism>
<sequence length="378" mass="42783">MLEDASLAEVTQLKEVTRWMRRHRIDGKKEKARTFAFEKPSGTKSFKAKCDIAELELRFPDGRYAEASLRGTWVWTCDSAEMLRCTLNVRDGNRWDGKDQLKIKITWISEPRQVPWRNKCVLLYTGDKSNEAYIEQKNPHILYAITPCNADLSDMHFTLSDLHIDMSIGRIASVAFPRVGWIRRWIPPGFTFEPTACALELQRFHLLGRYRHGYHGTHPLFARGIAAEGPKTPSERKVEPREGHIPRTSRIAGVPNYSDAFFASPSYKQAMCPSYGQDTKRIGGRWCVGTGSCDVEAGTALICVVLVLIQEAALTENGGKLTFPGTMPGWKHSDKDVKAEDLEYRVANPCNDNILVLGILYRRVRLDDLKALADPETR</sequence>
<dbReference type="AlphaFoldDB" id="A0A812HUT8"/>
<protein>
    <submittedName>
        <fullName evidence="1">Uncharacterized protein</fullName>
    </submittedName>
</protein>
<comment type="caution">
    <text evidence="1">The sequence shown here is derived from an EMBL/GenBank/DDBJ whole genome shotgun (WGS) entry which is preliminary data.</text>
</comment>
<dbReference type="EMBL" id="CAJNDS010000113">
    <property type="protein sequence ID" value="CAE6961721.1"/>
    <property type="molecule type" value="Genomic_DNA"/>
</dbReference>
<evidence type="ECO:0000313" key="1">
    <source>
        <dbReference type="EMBL" id="CAE6961721.1"/>
    </source>
</evidence>
<proteinExistence type="predicted"/>
<accession>A0A812HUT8</accession>
<gene>
    <name evidence="1" type="ORF">SNAT2548_LOCUS2006</name>
</gene>
<reference evidence="1" key="1">
    <citation type="submission" date="2021-02" db="EMBL/GenBank/DDBJ databases">
        <authorList>
            <person name="Dougan E. K."/>
            <person name="Rhodes N."/>
            <person name="Thang M."/>
            <person name="Chan C."/>
        </authorList>
    </citation>
    <scope>NUCLEOTIDE SEQUENCE</scope>
</reference>